<dbReference type="Pfam" id="PF06071">
    <property type="entry name" value="YchF-GTPase_C"/>
    <property type="match status" value="1"/>
</dbReference>
<evidence type="ECO:0000259" key="3">
    <source>
        <dbReference type="PROSITE" id="PS51880"/>
    </source>
</evidence>
<dbReference type="GO" id="GO:0005737">
    <property type="term" value="C:cytoplasm"/>
    <property type="evidence" value="ECO:0007669"/>
    <property type="project" value="TreeGrafter"/>
</dbReference>
<comment type="caution">
    <text evidence="4">The sequence shown here is derived from an EMBL/GenBank/DDBJ whole genome shotgun (WGS) entry which is preliminary data.</text>
</comment>
<dbReference type="InterPro" id="IPR012675">
    <property type="entry name" value="Beta-grasp_dom_sf"/>
</dbReference>
<dbReference type="AlphaFoldDB" id="A0A2M7VGI7"/>
<dbReference type="PANTHER" id="PTHR23305:SF18">
    <property type="entry name" value="OBG-TYPE G DOMAIN-CONTAINING PROTEIN"/>
    <property type="match status" value="1"/>
</dbReference>
<dbReference type="GO" id="GO:0005524">
    <property type="term" value="F:ATP binding"/>
    <property type="evidence" value="ECO:0007669"/>
    <property type="project" value="UniProtKB-KW"/>
</dbReference>
<keyword evidence="2" id="KW-0067">ATP-binding</keyword>
<accession>A0A2M7VGI7</accession>
<dbReference type="PROSITE" id="PS51880">
    <property type="entry name" value="TGS"/>
    <property type="match status" value="1"/>
</dbReference>
<reference evidence="5" key="1">
    <citation type="submission" date="2017-09" db="EMBL/GenBank/DDBJ databases">
        <title>Depth-based differentiation of microbial function through sediment-hosted aquifers and enrichment of novel symbionts in the deep terrestrial subsurface.</title>
        <authorList>
            <person name="Probst A.J."/>
            <person name="Ladd B."/>
            <person name="Jarett J.K."/>
            <person name="Geller-Mcgrath D.E."/>
            <person name="Sieber C.M.K."/>
            <person name="Emerson J.B."/>
            <person name="Anantharaman K."/>
            <person name="Thomas B.C."/>
            <person name="Malmstrom R."/>
            <person name="Stieglmeier M."/>
            <person name="Klingl A."/>
            <person name="Woyke T."/>
            <person name="Ryan C.M."/>
            <person name="Banfield J.F."/>
        </authorList>
    </citation>
    <scope>NUCLEOTIDE SEQUENCE [LARGE SCALE GENOMIC DNA]</scope>
</reference>
<dbReference type="SUPFAM" id="SSF81271">
    <property type="entry name" value="TGS-like"/>
    <property type="match status" value="1"/>
</dbReference>
<dbReference type="CDD" id="cd04867">
    <property type="entry name" value="TGS_YchF_OLA1"/>
    <property type="match status" value="1"/>
</dbReference>
<sequence>LALADLETVEKRKQRMESEMKGNKNDQLQKTAEALDKVYQLLSQGQPARRAELNEEERKLLRDLSLLTLKPLLYVNNVDEQELAIVPETKNSINICAKLEADLSDLPTNEVKEYLAAAGIRATGLDKLIVAGYDLLNLITFLTTGPKETKAWTIKKGSCAPAAAGVIHTDFEKGFIRAEVISYQDFITADGELGAKEKGLLRVEGKDYVMQDGDVCHFRFSV</sequence>
<dbReference type="InterPro" id="IPR013029">
    <property type="entry name" value="YchF_C"/>
</dbReference>
<protein>
    <submittedName>
        <fullName evidence="4">Redox-regulated ATPase YchF</fullName>
    </submittedName>
</protein>
<dbReference type="InterPro" id="IPR012676">
    <property type="entry name" value="TGS-like"/>
</dbReference>
<gene>
    <name evidence="4" type="ORF">COX77_01035</name>
</gene>
<evidence type="ECO:0000256" key="1">
    <source>
        <dbReference type="ARBA" id="ARBA00022741"/>
    </source>
</evidence>
<evidence type="ECO:0000313" key="5">
    <source>
        <dbReference type="Proteomes" id="UP000230405"/>
    </source>
</evidence>
<dbReference type="InterPro" id="IPR004095">
    <property type="entry name" value="TGS"/>
</dbReference>
<keyword evidence="1" id="KW-0547">Nucleotide-binding</keyword>
<feature type="domain" description="TGS" evidence="3">
    <location>
        <begin position="137"/>
        <end position="220"/>
    </location>
</feature>
<feature type="non-terminal residue" evidence="4">
    <location>
        <position position="1"/>
    </location>
</feature>
<name>A0A2M7VGI7_9BACT</name>
<dbReference type="Gene3D" id="3.40.50.300">
    <property type="entry name" value="P-loop containing nucleotide triphosphate hydrolases"/>
    <property type="match status" value="1"/>
</dbReference>
<dbReference type="GO" id="GO:0016887">
    <property type="term" value="F:ATP hydrolysis activity"/>
    <property type="evidence" value="ECO:0007669"/>
    <property type="project" value="TreeGrafter"/>
</dbReference>
<evidence type="ECO:0000313" key="4">
    <source>
        <dbReference type="EMBL" id="PIZ99617.1"/>
    </source>
</evidence>
<proteinExistence type="predicted"/>
<evidence type="ECO:0000256" key="2">
    <source>
        <dbReference type="ARBA" id="ARBA00022840"/>
    </source>
</evidence>
<dbReference type="Proteomes" id="UP000230405">
    <property type="component" value="Unassembled WGS sequence"/>
</dbReference>
<dbReference type="EMBL" id="PFPO01000019">
    <property type="protein sequence ID" value="PIZ99617.1"/>
    <property type="molecule type" value="Genomic_DNA"/>
</dbReference>
<dbReference type="SUPFAM" id="SSF52540">
    <property type="entry name" value="P-loop containing nucleoside triphosphate hydrolases"/>
    <property type="match status" value="1"/>
</dbReference>
<dbReference type="Gene3D" id="1.10.150.300">
    <property type="entry name" value="TGS-like domain"/>
    <property type="match status" value="1"/>
</dbReference>
<dbReference type="PANTHER" id="PTHR23305">
    <property type="entry name" value="OBG GTPASE FAMILY"/>
    <property type="match status" value="1"/>
</dbReference>
<dbReference type="FunFam" id="3.10.20.30:FF:000001">
    <property type="entry name" value="Ribosome-binding ATPase YchF"/>
    <property type="match status" value="1"/>
</dbReference>
<dbReference type="Gene3D" id="3.10.20.30">
    <property type="match status" value="1"/>
</dbReference>
<dbReference type="InterPro" id="IPR023192">
    <property type="entry name" value="TGS-like_dom_sf"/>
</dbReference>
<dbReference type="InterPro" id="IPR027417">
    <property type="entry name" value="P-loop_NTPase"/>
</dbReference>
<organism evidence="4 5">
    <name type="scientific">Candidatus Komeilibacteria bacterium CG_4_10_14_0_2_um_filter_37_10</name>
    <dbReference type="NCBI Taxonomy" id="1974470"/>
    <lineage>
        <taxon>Bacteria</taxon>
        <taxon>Candidatus Komeiliibacteriota</taxon>
    </lineage>
</organism>